<comment type="caution">
    <text evidence="1">The sequence shown here is derived from an EMBL/GenBank/DDBJ whole genome shotgun (WGS) entry which is preliminary data.</text>
</comment>
<proteinExistence type="predicted"/>
<keyword evidence="2" id="KW-1185">Reference proteome</keyword>
<dbReference type="EMBL" id="JAIWIU010000025">
    <property type="protein sequence ID" value="MCA2015359.1"/>
    <property type="molecule type" value="Genomic_DNA"/>
</dbReference>
<sequence>MLAKKMTPSLNTFIARSKESFDDFVESIFAQQPCSIHCQFPRALLSDVDIHRLERTNVKVLSFTREGYLVKHNELWQQVEPKYSVVSQVMLTH</sequence>
<evidence type="ECO:0000313" key="2">
    <source>
        <dbReference type="Proteomes" id="UP001199044"/>
    </source>
</evidence>
<gene>
    <name evidence="1" type="ORF">LDJ79_04495</name>
</gene>
<reference evidence="2" key="1">
    <citation type="submission" date="2023-07" db="EMBL/GenBank/DDBJ databases">
        <title>Molecular identification of indigenous halophilic bacteria isolated from red sea cost, biodegradation of synthetic dyes and assessment of degraded metabolite toxicity.</title>
        <authorList>
            <person name="Chaieb K."/>
            <person name="Altayb H.N."/>
        </authorList>
    </citation>
    <scope>NUCLEOTIDE SEQUENCE [LARGE SCALE GENOMIC DNA]</scope>
    <source>
        <strain evidence="2">K20</strain>
    </source>
</reference>
<accession>A0ABS7YI48</accession>
<organism evidence="1 2">
    <name type="scientific">Vibrio tritonius</name>
    <dbReference type="NCBI Taxonomy" id="1435069"/>
    <lineage>
        <taxon>Bacteria</taxon>
        <taxon>Pseudomonadati</taxon>
        <taxon>Pseudomonadota</taxon>
        <taxon>Gammaproteobacteria</taxon>
        <taxon>Vibrionales</taxon>
        <taxon>Vibrionaceae</taxon>
        <taxon>Vibrio</taxon>
    </lineage>
</organism>
<protein>
    <submittedName>
        <fullName evidence="1">Uncharacterized protein</fullName>
    </submittedName>
</protein>
<name>A0ABS7YI48_9VIBR</name>
<dbReference type="RefSeq" id="WP_225249742.1">
    <property type="nucleotide sequence ID" value="NZ_JAIWIU010000025.1"/>
</dbReference>
<evidence type="ECO:0000313" key="1">
    <source>
        <dbReference type="EMBL" id="MCA2015359.1"/>
    </source>
</evidence>
<dbReference type="Proteomes" id="UP001199044">
    <property type="component" value="Unassembled WGS sequence"/>
</dbReference>